<feature type="transmembrane region" description="Helical" evidence="5">
    <location>
        <begin position="324"/>
        <end position="347"/>
    </location>
</feature>
<evidence type="ECO:0000256" key="1">
    <source>
        <dbReference type="ARBA" id="ARBA00004651"/>
    </source>
</evidence>
<reference evidence="7 8" key="1">
    <citation type="submission" date="2024-10" db="EMBL/GenBank/DDBJ databases">
        <title>The Natural Products Discovery Center: Release of the First 8490 Sequenced Strains for Exploring Actinobacteria Biosynthetic Diversity.</title>
        <authorList>
            <person name="Kalkreuter E."/>
            <person name="Kautsar S.A."/>
            <person name="Yang D."/>
            <person name="Bader C.D."/>
            <person name="Teijaro C.N."/>
            <person name="Fluegel L."/>
            <person name="Davis C.M."/>
            <person name="Simpson J.R."/>
            <person name="Lauterbach L."/>
            <person name="Steele A.D."/>
            <person name="Gui C."/>
            <person name="Meng S."/>
            <person name="Li G."/>
            <person name="Viehrig K."/>
            <person name="Ye F."/>
            <person name="Su P."/>
            <person name="Kiefer A.F."/>
            <person name="Nichols A."/>
            <person name="Cepeda A.J."/>
            <person name="Yan W."/>
            <person name="Fan B."/>
            <person name="Jiang Y."/>
            <person name="Adhikari A."/>
            <person name="Zheng C.-J."/>
            <person name="Schuster L."/>
            <person name="Cowan T.M."/>
            <person name="Smanski M.J."/>
            <person name="Chevrette M.G."/>
            <person name="De Carvalho L.P.S."/>
            <person name="Shen B."/>
        </authorList>
    </citation>
    <scope>NUCLEOTIDE SEQUENCE [LARGE SCALE GENOMIC DNA]</scope>
    <source>
        <strain evidence="7 8">NPDC002593</strain>
    </source>
</reference>
<feature type="transmembrane region" description="Helical" evidence="5">
    <location>
        <begin position="229"/>
        <end position="248"/>
    </location>
</feature>
<dbReference type="InterPro" id="IPR011701">
    <property type="entry name" value="MFS"/>
</dbReference>
<feature type="transmembrane region" description="Helical" evidence="5">
    <location>
        <begin position="353"/>
        <end position="373"/>
    </location>
</feature>
<organism evidence="7 8">
    <name type="scientific">Nocardia jiangxiensis</name>
    <dbReference type="NCBI Taxonomy" id="282685"/>
    <lineage>
        <taxon>Bacteria</taxon>
        <taxon>Bacillati</taxon>
        <taxon>Actinomycetota</taxon>
        <taxon>Actinomycetes</taxon>
        <taxon>Mycobacteriales</taxon>
        <taxon>Nocardiaceae</taxon>
        <taxon>Nocardia</taxon>
    </lineage>
</organism>
<evidence type="ECO:0000313" key="7">
    <source>
        <dbReference type="EMBL" id="MFF3570457.1"/>
    </source>
</evidence>
<keyword evidence="2 5" id="KW-0812">Transmembrane</keyword>
<dbReference type="Proteomes" id="UP001601992">
    <property type="component" value="Unassembled WGS sequence"/>
</dbReference>
<evidence type="ECO:0000256" key="5">
    <source>
        <dbReference type="SAM" id="Phobius"/>
    </source>
</evidence>
<proteinExistence type="predicted"/>
<keyword evidence="3 5" id="KW-1133">Transmembrane helix</keyword>
<feature type="transmembrane region" description="Helical" evidence="5">
    <location>
        <begin position="130"/>
        <end position="148"/>
    </location>
</feature>
<feature type="transmembrane region" description="Helical" evidence="5">
    <location>
        <begin position="71"/>
        <end position="88"/>
    </location>
</feature>
<keyword evidence="8" id="KW-1185">Reference proteome</keyword>
<accession>A0ABW6S2I0</accession>
<dbReference type="EMBL" id="JBIAQY010000007">
    <property type="protein sequence ID" value="MFF3570457.1"/>
    <property type="molecule type" value="Genomic_DNA"/>
</dbReference>
<dbReference type="SUPFAM" id="SSF103473">
    <property type="entry name" value="MFS general substrate transporter"/>
    <property type="match status" value="1"/>
</dbReference>
<dbReference type="InterPro" id="IPR020846">
    <property type="entry name" value="MFS_dom"/>
</dbReference>
<sequence>MKVPLIRLWLAVLAGYLALGATVQEMPTFVARRFDGGAVLSASAVGIAFLATAIGRPFAGGAADHGRARPVVLLGGMLTAIGGAGHLIAPDAAVLLGSRLVMGAGEAALFSGALPWVLAGTEPDRRGRMAGGFGLSMWGGLSAGPALAAAVDSAAGYRGVWWVVVALGAASAGLTAATPRRAPGASGTGVWWRPADLLPAGIGLPGLVFGLAAYGYGTVSALAVLYLRSLHGGGAAAVLSLFAVAFLITRLAGSPLVDRLGGVGIATCSLAVESAGLLLAGLIRAEPAVLAGAVLAGAGLALMYPATVAITLRRTGSLCPGAAVGAVTSCWDLGIMVAGPVGGLLAVGAGYRTAFVVAAVLGIGAAVLASTLLRRPVQAAALVPEIRK</sequence>
<dbReference type="InterPro" id="IPR052714">
    <property type="entry name" value="MFS_Exporter"/>
</dbReference>
<feature type="transmembrane region" description="Helical" evidence="5">
    <location>
        <begin position="36"/>
        <end position="59"/>
    </location>
</feature>
<feature type="transmembrane region" description="Helical" evidence="5">
    <location>
        <begin position="100"/>
        <end position="118"/>
    </location>
</feature>
<feature type="transmembrane region" description="Helical" evidence="5">
    <location>
        <begin position="197"/>
        <end position="217"/>
    </location>
</feature>
<keyword evidence="4 5" id="KW-0472">Membrane</keyword>
<gene>
    <name evidence="7" type="ORF">ACFYXQ_22005</name>
</gene>
<comment type="subcellular location">
    <subcellularLocation>
        <location evidence="1">Cell membrane</location>
        <topology evidence="1">Multi-pass membrane protein</topology>
    </subcellularLocation>
</comment>
<feature type="transmembrane region" description="Helical" evidence="5">
    <location>
        <begin position="160"/>
        <end position="177"/>
    </location>
</feature>
<dbReference type="PROSITE" id="PS50850">
    <property type="entry name" value="MFS"/>
    <property type="match status" value="1"/>
</dbReference>
<feature type="domain" description="Major facilitator superfamily (MFS) profile" evidence="6">
    <location>
        <begin position="198"/>
        <end position="388"/>
    </location>
</feature>
<dbReference type="InterPro" id="IPR036259">
    <property type="entry name" value="MFS_trans_sf"/>
</dbReference>
<evidence type="ECO:0000313" key="8">
    <source>
        <dbReference type="Proteomes" id="UP001601992"/>
    </source>
</evidence>
<evidence type="ECO:0000259" key="6">
    <source>
        <dbReference type="PROSITE" id="PS50850"/>
    </source>
</evidence>
<dbReference type="Pfam" id="PF07690">
    <property type="entry name" value="MFS_1"/>
    <property type="match status" value="2"/>
</dbReference>
<comment type="caution">
    <text evidence="7">The sequence shown here is derived from an EMBL/GenBank/DDBJ whole genome shotgun (WGS) entry which is preliminary data.</text>
</comment>
<name>A0ABW6S2I0_9NOCA</name>
<evidence type="ECO:0000256" key="4">
    <source>
        <dbReference type="ARBA" id="ARBA00023136"/>
    </source>
</evidence>
<dbReference type="PANTHER" id="PTHR23531">
    <property type="entry name" value="QUINOLENE RESISTANCE PROTEIN NORA"/>
    <property type="match status" value="1"/>
</dbReference>
<evidence type="ECO:0000256" key="3">
    <source>
        <dbReference type="ARBA" id="ARBA00022989"/>
    </source>
</evidence>
<evidence type="ECO:0000256" key="2">
    <source>
        <dbReference type="ARBA" id="ARBA00022692"/>
    </source>
</evidence>
<dbReference type="RefSeq" id="WP_051192947.1">
    <property type="nucleotide sequence ID" value="NZ_JBIAQY010000007.1"/>
</dbReference>
<feature type="transmembrane region" description="Helical" evidence="5">
    <location>
        <begin position="289"/>
        <end position="312"/>
    </location>
</feature>
<protein>
    <submittedName>
        <fullName evidence="7">MFS transporter</fullName>
    </submittedName>
</protein>
<dbReference type="Gene3D" id="1.20.1250.20">
    <property type="entry name" value="MFS general substrate transporter like domains"/>
    <property type="match status" value="2"/>
</dbReference>
<feature type="transmembrane region" description="Helical" evidence="5">
    <location>
        <begin position="260"/>
        <end position="283"/>
    </location>
</feature>
<dbReference type="PANTHER" id="PTHR23531:SF1">
    <property type="entry name" value="QUINOLENE RESISTANCE PROTEIN NORA"/>
    <property type="match status" value="1"/>
</dbReference>